<dbReference type="AlphaFoldDB" id="A0A8H7UQ07"/>
<gene>
    <name evidence="2" type="ORF">INT46_005709</name>
</gene>
<evidence type="ECO:0000256" key="1">
    <source>
        <dbReference type="SAM" id="MobiDB-lite"/>
    </source>
</evidence>
<organism evidence="2 3">
    <name type="scientific">Mucor plumbeus</name>
    <dbReference type="NCBI Taxonomy" id="97098"/>
    <lineage>
        <taxon>Eukaryota</taxon>
        <taxon>Fungi</taxon>
        <taxon>Fungi incertae sedis</taxon>
        <taxon>Mucoromycota</taxon>
        <taxon>Mucoromycotina</taxon>
        <taxon>Mucoromycetes</taxon>
        <taxon>Mucorales</taxon>
        <taxon>Mucorineae</taxon>
        <taxon>Mucoraceae</taxon>
        <taxon>Mucor</taxon>
    </lineage>
</organism>
<evidence type="ECO:0000313" key="3">
    <source>
        <dbReference type="Proteomes" id="UP000650833"/>
    </source>
</evidence>
<evidence type="ECO:0000313" key="2">
    <source>
        <dbReference type="EMBL" id="KAG2191285.1"/>
    </source>
</evidence>
<feature type="compositionally biased region" description="Polar residues" evidence="1">
    <location>
        <begin position="1"/>
        <end position="11"/>
    </location>
</feature>
<keyword evidence="3" id="KW-1185">Reference proteome</keyword>
<proteinExistence type="predicted"/>
<sequence length="102" mass="11331">MGSANNNQAVSSDMDIEMGTSLSSGQDVDVLSNDNSLHSEENACSEDVRITRELSEDSFSHYYDDTIMSDSKFYIQLVGDKCPSLGKEHPVKLLNEIKQLRV</sequence>
<dbReference type="EMBL" id="JAEPRC010000843">
    <property type="protein sequence ID" value="KAG2191285.1"/>
    <property type="molecule type" value="Genomic_DNA"/>
</dbReference>
<name>A0A8H7UQ07_9FUNG</name>
<comment type="caution">
    <text evidence="2">The sequence shown here is derived from an EMBL/GenBank/DDBJ whole genome shotgun (WGS) entry which is preliminary data.</text>
</comment>
<accession>A0A8H7UQ07</accession>
<dbReference type="Proteomes" id="UP000650833">
    <property type="component" value="Unassembled WGS sequence"/>
</dbReference>
<feature type="compositionally biased region" description="Polar residues" evidence="1">
    <location>
        <begin position="20"/>
        <end position="36"/>
    </location>
</feature>
<reference evidence="2" key="1">
    <citation type="submission" date="2020-12" db="EMBL/GenBank/DDBJ databases">
        <title>Metabolic potential, ecology and presence of endohyphal bacteria is reflected in genomic diversity of Mucoromycotina.</title>
        <authorList>
            <person name="Muszewska A."/>
            <person name="Okrasinska A."/>
            <person name="Steczkiewicz K."/>
            <person name="Drgas O."/>
            <person name="Orlowska M."/>
            <person name="Perlinska-Lenart U."/>
            <person name="Aleksandrzak-Piekarczyk T."/>
            <person name="Szatraj K."/>
            <person name="Zielenkiewicz U."/>
            <person name="Pilsyk S."/>
            <person name="Malc E."/>
            <person name="Mieczkowski P."/>
            <person name="Kruszewska J.S."/>
            <person name="Biernat P."/>
            <person name="Pawlowska J."/>
        </authorList>
    </citation>
    <scope>NUCLEOTIDE SEQUENCE</scope>
    <source>
        <strain evidence="2">CBS 226.32</strain>
    </source>
</reference>
<feature type="region of interest" description="Disordered" evidence="1">
    <location>
        <begin position="1"/>
        <end position="44"/>
    </location>
</feature>
<protein>
    <submittedName>
        <fullName evidence="2">Uncharacterized protein</fullName>
    </submittedName>
</protein>